<dbReference type="RefSeq" id="WP_228244495.1">
    <property type="nucleotide sequence ID" value="NZ_CAJGZY010000005.1"/>
</dbReference>
<dbReference type="Pfam" id="PF03928">
    <property type="entry name" value="HbpS-like"/>
    <property type="match status" value="1"/>
</dbReference>
<dbReference type="Gene3D" id="3.30.450.150">
    <property type="entry name" value="Haem-degrading domain"/>
    <property type="match status" value="1"/>
</dbReference>
<name>A0A2V2A2W6_PSYIM</name>
<keyword evidence="1" id="KW-0732">Signal</keyword>
<dbReference type="PROSITE" id="PS51257">
    <property type="entry name" value="PROKAR_LIPOPROTEIN"/>
    <property type="match status" value="1"/>
</dbReference>
<dbReference type="AlphaFoldDB" id="A0A2V2A2W6"/>
<evidence type="ECO:0000313" key="2">
    <source>
        <dbReference type="EMBL" id="PWK13224.1"/>
    </source>
</evidence>
<reference evidence="2 3" key="1">
    <citation type="submission" date="2018-05" db="EMBL/GenBank/DDBJ databases">
        <title>Genomic Encyclopedia of Type Strains, Phase IV (KMG-IV): sequencing the most valuable type-strain genomes for metagenomic binning, comparative biology and taxonomic classification.</title>
        <authorList>
            <person name="Goeker M."/>
        </authorList>
    </citation>
    <scope>NUCLEOTIDE SEQUENCE [LARGE SCALE GENOMIC DNA]</scope>
    <source>
        <strain evidence="2 3">DSM 7229</strain>
    </source>
</reference>
<protein>
    <submittedName>
        <fullName evidence="2">Uncharacterized protein GlcG (DUF336 family)</fullName>
    </submittedName>
</protein>
<dbReference type="SUPFAM" id="SSF143744">
    <property type="entry name" value="GlcG-like"/>
    <property type="match status" value="1"/>
</dbReference>
<dbReference type="GeneID" id="60254957"/>
<sequence length="186" mass="19593">MKGLIMKELVIYAALATSLLSISACANTSHSQYQVQVIKPNVITQGAEMATIPLLTGEMAQNMVNAAALEAKNNNLMVSVTVVDASGQTLAVLRDHRAGVHTVRASYKKAYTANSQKRETAVIAKGIKDGTIPEDLRYLDENILILDGGVPIYIDGIVVGGIGVGGAHGSEDVHIAKAGLKALEQQ</sequence>
<evidence type="ECO:0000313" key="3">
    <source>
        <dbReference type="Proteomes" id="UP000245655"/>
    </source>
</evidence>
<dbReference type="PANTHER" id="PTHR34309">
    <property type="entry name" value="SLR1406 PROTEIN"/>
    <property type="match status" value="1"/>
</dbReference>
<keyword evidence="3" id="KW-1185">Reference proteome</keyword>
<feature type="chain" id="PRO_5016166440" evidence="1">
    <location>
        <begin position="27"/>
        <end position="186"/>
    </location>
</feature>
<evidence type="ECO:0000256" key="1">
    <source>
        <dbReference type="SAM" id="SignalP"/>
    </source>
</evidence>
<dbReference type="PANTHER" id="PTHR34309:SF1">
    <property type="entry name" value="PROTEIN GLCG"/>
    <property type="match status" value="1"/>
</dbReference>
<dbReference type="InterPro" id="IPR005624">
    <property type="entry name" value="PduO/GlcC-like"/>
</dbReference>
<gene>
    <name evidence="2" type="ORF">C8D84_10537</name>
</gene>
<dbReference type="Proteomes" id="UP000245655">
    <property type="component" value="Unassembled WGS sequence"/>
</dbReference>
<dbReference type="EMBL" id="QGGM01000005">
    <property type="protein sequence ID" value="PWK13224.1"/>
    <property type="molecule type" value="Genomic_DNA"/>
</dbReference>
<comment type="caution">
    <text evidence="2">The sequence shown here is derived from an EMBL/GenBank/DDBJ whole genome shotgun (WGS) entry which is preliminary data.</text>
</comment>
<proteinExistence type="predicted"/>
<feature type="signal peptide" evidence="1">
    <location>
        <begin position="1"/>
        <end position="26"/>
    </location>
</feature>
<organism evidence="2 3">
    <name type="scientific">Psychrobacter immobilis</name>
    <dbReference type="NCBI Taxonomy" id="498"/>
    <lineage>
        <taxon>Bacteria</taxon>
        <taxon>Pseudomonadati</taxon>
        <taxon>Pseudomonadota</taxon>
        <taxon>Gammaproteobacteria</taxon>
        <taxon>Moraxellales</taxon>
        <taxon>Moraxellaceae</taxon>
        <taxon>Psychrobacter</taxon>
    </lineage>
</organism>
<dbReference type="InterPro" id="IPR052517">
    <property type="entry name" value="GlcG_carb_metab_protein"/>
</dbReference>
<dbReference type="InterPro" id="IPR038084">
    <property type="entry name" value="PduO/GlcC-like_sf"/>
</dbReference>
<accession>A0A2V2A2W6</accession>